<accession>J9F7Q4</accession>
<gene>
    <name evidence="1" type="ORF">EVA_21405</name>
</gene>
<sequence length="83" mass="9681">ISPIQPANIIDDTIKELYDFPARVNVIHRRIQNEINHHLEMIMATSEFLIQLSETIKIQTLNQSVNHVTGSFFYNILIYSLKK</sequence>
<dbReference type="AlphaFoldDB" id="J9F7Q4"/>
<feature type="non-terminal residue" evidence="1">
    <location>
        <position position="1"/>
    </location>
</feature>
<protein>
    <submittedName>
        <fullName evidence="1">Uncharacterized protein</fullName>
    </submittedName>
</protein>
<organism evidence="1">
    <name type="scientific">gut metagenome</name>
    <dbReference type="NCBI Taxonomy" id="749906"/>
    <lineage>
        <taxon>unclassified sequences</taxon>
        <taxon>metagenomes</taxon>
        <taxon>organismal metagenomes</taxon>
    </lineage>
</organism>
<evidence type="ECO:0000313" key="1">
    <source>
        <dbReference type="EMBL" id="EJW90488.1"/>
    </source>
</evidence>
<proteinExistence type="predicted"/>
<name>J9F7Q4_9ZZZZ</name>
<dbReference type="EMBL" id="AMCI01008810">
    <property type="protein sequence ID" value="EJW90488.1"/>
    <property type="molecule type" value="Genomic_DNA"/>
</dbReference>
<comment type="caution">
    <text evidence="1">The sequence shown here is derived from an EMBL/GenBank/DDBJ whole genome shotgun (WGS) entry which is preliminary data.</text>
</comment>
<reference evidence="1" key="1">
    <citation type="journal article" date="2012" name="PLoS ONE">
        <title>Gene sets for utilization of primary and secondary nutrition supplies in the distal gut of endangered iberian lynx.</title>
        <authorList>
            <person name="Alcaide M."/>
            <person name="Messina E."/>
            <person name="Richter M."/>
            <person name="Bargiela R."/>
            <person name="Peplies J."/>
            <person name="Huws S.A."/>
            <person name="Newbold C.J."/>
            <person name="Golyshin P.N."/>
            <person name="Simon M.A."/>
            <person name="Lopez G."/>
            <person name="Yakimov M.M."/>
            <person name="Ferrer M."/>
        </authorList>
    </citation>
    <scope>NUCLEOTIDE SEQUENCE</scope>
</reference>